<evidence type="ECO:0000256" key="1">
    <source>
        <dbReference type="SAM" id="MobiDB-lite"/>
    </source>
</evidence>
<dbReference type="InterPro" id="IPR058055">
    <property type="entry name" value="PA-PLA1"/>
</dbReference>
<dbReference type="InterPro" id="IPR029058">
    <property type="entry name" value="AB_hydrolase_fold"/>
</dbReference>
<proteinExistence type="predicted"/>
<dbReference type="GO" id="GO:0005737">
    <property type="term" value="C:cytoplasm"/>
    <property type="evidence" value="ECO:0007669"/>
    <property type="project" value="TreeGrafter"/>
</dbReference>
<dbReference type="EMBL" id="JADGKB010000043">
    <property type="protein sequence ID" value="KAJ3257015.1"/>
    <property type="molecule type" value="Genomic_DNA"/>
</dbReference>
<feature type="compositionally biased region" description="Basic and acidic residues" evidence="1">
    <location>
        <begin position="143"/>
        <end position="164"/>
    </location>
</feature>
<dbReference type="Pfam" id="PF23465">
    <property type="entry name" value="DUF7131"/>
    <property type="match status" value="1"/>
</dbReference>
<feature type="domain" description="DDHD" evidence="2">
    <location>
        <begin position="413"/>
        <end position="653"/>
    </location>
</feature>
<dbReference type="PROSITE" id="PS51043">
    <property type="entry name" value="DDHD"/>
    <property type="match status" value="1"/>
</dbReference>
<dbReference type="AlphaFoldDB" id="A0AAD5Y7T3"/>
<feature type="region of interest" description="Disordered" evidence="1">
    <location>
        <begin position="143"/>
        <end position="170"/>
    </location>
</feature>
<gene>
    <name evidence="3" type="ORF">HK103_004999</name>
</gene>
<keyword evidence="4" id="KW-1185">Reference proteome</keyword>
<dbReference type="GO" id="GO:0004620">
    <property type="term" value="F:phospholipase activity"/>
    <property type="evidence" value="ECO:0007669"/>
    <property type="project" value="TreeGrafter"/>
</dbReference>
<dbReference type="InterPro" id="IPR004177">
    <property type="entry name" value="DDHD_dom"/>
</dbReference>
<dbReference type="InterPro" id="IPR055555">
    <property type="entry name" value="PA-PLA1_DUF7131"/>
</dbReference>
<evidence type="ECO:0000313" key="3">
    <source>
        <dbReference type="EMBL" id="KAJ3257015.1"/>
    </source>
</evidence>
<dbReference type="Pfam" id="PF02862">
    <property type="entry name" value="DDHD"/>
    <property type="match status" value="1"/>
</dbReference>
<dbReference type="PANTHER" id="PTHR23509:SF10">
    <property type="entry name" value="LD21067P"/>
    <property type="match status" value="1"/>
</dbReference>
<feature type="region of interest" description="Disordered" evidence="1">
    <location>
        <begin position="551"/>
        <end position="595"/>
    </location>
</feature>
<name>A0AAD5Y7T3_9FUNG</name>
<dbReference type="GO" id="GO:0046872">
    <property type="term" value="F:metal ion binding"/>
    <property type="evidence" value="ECO:0007669"/>
    <property type="project" value="InterPro"/>
</dbReference>
<feature type="compositionally biased region" description="Basic and acidic residues" evidence="1">
    <location>
        <begin position="567"/>
        <end position="586"/>
    </location>
</feature>
<organism evidence="3 4">
    <name type="scientific">Boothiomyces macroporosus</name>
    <dbReference type="NCBI Taxonomy" id="261099"/>
    <lineage>
        <taxon>Eukaryota</taxon>
        <taxon>Fungi</taxon>
        <taxon>Fungi incertae sedis</taxon>
        <taxon>Chytridiomycota</taxon>
        <taxon>Chytridiomycota incertae sedis</taxon>
        <taxon>Chytridiomycetes</taxon>
        <taxon>Rhizophydiales</taxon>
        <taxon>Terramycetaceae</taxon>
        <taxon>Boothiomyces</taxon>
    </lineage>
</organism>
<protein>
    <recommendedName>
        <fullName evidence="2">DDHD domain-containing protein</fullName>
    </recommendedName>
</protein>
<evidence type="ECO:0000259" key="2">
    <source>
        <dbReference type="PROSITE" id="PS51043"/>
    </source>
</evidence>
<dbReference type="Proteomes" id="UP001210925">
    <property type="component" value="Unassembled WGS sequence"/>
</dbReference>
<evidence type="ECO:0000313" key="4">
    <source>
        <dbReference type="Proteomes" id="UP001210925"/>
    </source>
</evidence>
<reference evidence="3" key="1">
    <citation type="submission" date="2020-05" db="EMBL/GenBank/DDBJ databases">
        <title>Phylogenomic resolution of chytrid fungi.</title>
        <authorList>
            <person name="Stajich J.E."/>
            <person name="Amses K."/>
            <person name="Simmons R."/>
            <person name="Seto K."/>
            <person name="Myers J."/>
            <person name="Bonds A."/>
            <person name="Quandt C.A."/>
            <person name="Barry K."/>
            <person name="Liu P."/>
            <person name="Grigoriev I."/>
            <person name="Longcore J.E."/>
            <person name="James T.Y."/>
        </authorList>
    </citation>
    <scope>NUCLEOTIDE SEQUENCE</scope>
    <source>
        <strain evidence="3">PLAUS21</strain>
    </source>
</reference>
<comment type="caution">
    <text evidence="3">The sequence shown here is derived from an EMBL/GenBank/DDBJ whole genome shotgun (WGS) entry which is preliminary data.</text>
</comment>
<dbReference type="SMART" id="SM01127">
    <property type="entry name" value="DDHD"/>
    <property type="match status" value="1"/>
</dbReference>
<accession>A0AAD5Y7T3</accession>
<dbReference type="PANTHER" id="PTHR23509">
    <property type="entry name" value="PA-PL1 PHOSPHOLIPASE FAMILY"/>
    <property type="match status" value="1"/>
</dbReference>
<dbReference type="SUPFAM" id="SSF53474">
    <property type="entry name" value="alpha/beta-Hydrolases"/>
    <property type="match status" value="1"/>
</dbReference>
<sequence>MIEQKVNALKAGEAVDPTILTQEFDGLFEVNVETLEFYPDNLSRQIDDGYRRYMLANHPNSLYSQSLPANSTSELNLTQATNKSDPRWALFGTYINQFIQYTSPSVAWIQTDEITSKIQRAVLKNSGTKIIRGWQEVEKLKPSKKTKVEESQTDLNVDRRDSVKAKSPQISNLSLDETSSPIQEEPVDNFRPIEHLIFVIHGIGQKLSEHIEAMSFTGDVEVLRAGLINASKQVTATLEASNHHKKGAIPSQGGVQVIPIQWRQKMRVGMNIAADEEDDVELTLADILPEGIPGIRMLVSDVIVDVLLYMTPKYRQEMIQHVSTEINRVYRIYKQKNPQFNGTISIYGHSLGSVIAYDIATTQKSQYSYREKQTQLVTQSSEVDISDLLSSSLESGRLEGLMESSVSIESEQLDFEIDHLYTVGSPIGMFLLLGGYHLQPPIKESTKITPGKHSRPIVRQLYNIYHPYDPVAHRIEPLFSHRMSSLKPHPVIYSKGGITQTVKGIEAAGNEMVEKGKSLFAGLVNSAGSVVSSLSKIAAAPPTEVEMEYMETSTTPDRRASIISVKSGKDVDHKENKLDPKPKEKANPSSKTEPSKIQWAIMEKIKELNCHGRLDFALQESILENPYLSSLGVHMNYWSDADVNALIIRSLYGITFPSKTALYDPPIESKPTE</sequence>